<name>A0A9P5PCL8_9AGAR</name>
<dbReference type="AlphaFoldDB" id="A0A9P5PCL8"/>
<protein>
    <submittedName>
        <fullName evidence="2">Uncharacterized protein</fullName>
    </submittedName>
</protein>
<keyword evidence="3" id="KW-1185">Reference proteome</keyword>
<evidence type="ECO:0000256" key="1">
    <source>
        <dbReference type="SAM" id="MobiDB-lite"/>
    </source>
</evidence>
<accession>A0A9P5PCL8</accession>
<feature type="region of interest" description="Disordered" evidence="1">
    <location>
        <begin position="814"/>
        <end position="846"/>
    </location>
</feature>
<proteinExistence type="predicted"/>
<reference evidence="2" key="1">
    <citation type="submission" date="2020-11" db="EMBL/GenBank/DDBJ databases">
        <authorList>
            <consortium name="DOE Joint Genome Institute"/>
            <person name="Ahrendt S."/>
            <person name="Riley R."/>
            <person name="Andreopoulos W."/>
            <person name="Labutti K."/>
            <person name="Pangilinan J."/>
            <person name="Ruiz-Duenas F.J."/>
            <person name="Barrasa J.M."/>
            <person name="Sanchez-Garcia M."/>
            <person name="Camarero S."/>
            <person name="Miyauchi S."/>
            <person name="Serrano A."/>
            <person name="Linde D."/>
            <person name="Babiker R."/>
            <person name="Drula E."/>
            <person name="Ayuso-Fernandez I."/>
            <person name="Pacheco R."/>
            <person name="Padilla G."/>
            <person name="Ferreira P."/>
            <person name="Barriuso J."/>
            <person name="Kellner H."/>
            <person name="Castanera R."/>
            <person name="Alfaro M."/>
            <person name="Ramirez L."/>
            <person name="Pisabarro A.G."/>
            <person name="Kuo A."/>
            <person name="Tritt A."/>
            <person name="Lipzen A."/>
            <person name="He G."/>
            <person name="Yan M."/>
            <person name="Ng V."/>
            <person name="Cullen D."/>
            <person name="Martin F."/>
            <person name="Rosso M.-N."/>
            <person name="Henrissat B."/>
            <person name="Hibbett D."/>
            <person name="Martinez A.T."/>
            <person name="Grigoriev I.V."/>
        </authorList>
    </citation>
    <scope>NUCLEOTIDE SEQUENCE</scope>
    <source>
        <strain evidence="2">AH 40177</strain>
    </source>
</reference>
<sequence length="846" mass="95365">MSVEIKSYSLRDYVVAAGKLDDLNDDIGFIQFMLTGRTTDREGQAIQAFVDVNKNRIGANQDISMARDFDSLIGISQNLLVSTPLSVYPVPIPAAALTSSIHLRWPVVQDDGEIIQTPIHRIPNLQLAAWLTRGQIHICFPSLATREGGQQSKPLTLDQLTQFYEVGLRPTIAELLPEDVSDWAPTYQAELFRARKSSGHMGYQSKMIPGSHVRELGSTLRYYLSAGNIDWANDFFFLHTARGYKHATQHLTSRTMARLKLEEFCTTIGLEENVFEEGEWWIDVGVEFFSANQLCLQWSTAAQSRVVEEVLGIRSEDAVRITSLGSSKYSRDIVSHLLGVSGCRIEPGVRAAGAFEGVYFQLYSTDKALTYNPEGNHHGKFMSISEAMGVKQPAPFITGLQKLFVEAMDMNTSNARIEVRVPFRHACTVLTRFDSGAIQECMLGFRRTVWWNFRAHRLEAISRLLMKQAMGSPEFRVTSDALLLTAASVWLVNSLHARPDDGSAARDLMRAVLPLTDAVDPDPETLLFKGGYQATGGQDSDGDEDLLLDVPYNPYGAIFPRRIILNFEVPRMARDTDTPRTLPPKSFEYLFKGSVGDIEYRFHPVGIIPRGVQPVRRVVTNKTHRTRTFVESDTDPRDVNLFNLGSKGLSLPLPLVDDGSDMEVDDEQTNTSPDIDFKVYRIYRQFLVDMALKSSTTKQGGGPSYMKLNEEERVRVTEDLYNNLKLSDMWNEVFWKVGTPASREQVFRHLFPPKGHETSPKAQNYPTSQYYRDWKALCATADEETVEKIRGAIRKKVLPLKWLPFAGSDRMWNTSQKPKGFTRLPPRTSGPAPHILCREEPSWEED</sequence>
<dbReference type="EMBL" id="JADNRY010000204">
    <property type="protein sequence ID" value="KAF9061388.1"/>
    <property type="molecule type" value="Genomic_DNA"/>
</dbReference>
<evidence type="ECO:0000313" key="2">
    <source>
        <dbReference type="EMBL" id="KAF9061388.1"/>
    </source>
</evidence>
<dbReference type="OrthoDB" id="3261690at2759"/>
<organism evidence="2 3">
    <name type="scientific">Rhodocollybia butyracea</name>
    <dbReference type="NCBI Taxonomy" id="206335"/>
    <lineage>
        <taxon>Eukaryota</taxon>
        <taxon>Fungi</taxon>
        <taxon>Dikarya</taxon>
        <taxon>Basidiomycota</taxon>
        <taxon>Agaricomycotina</taxon>
        <taxon>Agaricomycetes</taxon>
        <taxon>Agaricomycetidae</taxon>
        <taxon>Agaricales</taxon>
        <taxon>Marasmiineae</taxon>
        <taxon>Omphalotaceae</taxon>
        <taxon>Rhodocollybia</taxon>
    </lineage>
</organism>
<dbReference type="Proteomes" id="UP000772434">
    <property type="component" value="Unassembled WGS sequence"/>
</dbReference>
<comment type="caution">
    <text evidence="2">The sequence shown here is derived from an EMBL/GenBank/DDBJ whole genome shotgun (WGS) entry which is preliminary data.</text>
</comment>
<gene>
    <name evidence="2" type="ORF">BDP27DRAFT_1429040</name>
</gene>
<feature type="compositionally biased region" description="Basic and acidic residues" evidence="1">
    <location>
        <begin position="836"/>
        <end position="846"/>
    </location>
</feature>
<evidence type="ECO:0000313" key="3">
    <source>
        <dbReference type="Proteomes" id="UP000772434"/>
    </source>
</evidence>